<protein>
    <submittedName>
        <fullName evidence="3">tRNA (Guanine-N1)-methyltransferase</fullName>
    </submittedName>
</protein>
<organism evidence="3 4">
    <name type="scientific">Winogradskyella pelagia</name>
    <dbReference type="NCBI Taxonomy" id="2819984"/>
    <lineage>
        <taxon>Bacteria</taxon>
        <taxon>Pseudomonadati</taxon>
        <taxon>Bacteroidota</taxon>
        <taxon>Flavobacteriia</taxon>
        <taxon>Flavobacteriales</taxon>
        <taxon>Flavobacteriaceae</taxon>
        <taxon>Winogradskyella</taxon>
    </lineage>
</organism>
<reference evidence="3 4" key="1">
    <citation type="submission" date="2021-03" db="EMBL/GenBank/DDBJ databases">
        <title>Winogradskyella sp. nov., isolated from costal sediment.</title>
        <authorList>
            <person name="Gao C."/>
        </authorList>
    </citation>
    <scope>NUCLEOTIDE SEQUENCE [LARGE SCALE GENOMIC DNA]</scope>
    <source>
        <strain evidence="3 4">DF17</strain>
    </source>
</reference>
<keyword evidence="1" id="KW-0175">Coiled coil</keyword>
<accession>A0ABS3T3K9</accession>
<sequence>MNSALKIGLIIILALNFQFIEAQAKEEKKEDKLSLNSGTIDNQFEYVIQRSNRYQEFKVVKQTWLYALKAHTLDSLKALHKELSDTQAIVDGQASNIETLQTNLANTQTTLEETEEEKNNMMLFGVQMGKTNYNILMWSIIAALLSLLLFFIYKFKNSNALTREAKLKLDEVETEFEEHRRTALEREQKVRRQLQDELNKNKAKS</sequence>
<dbReference type="Proteomes" id="UP000676776">
    <property type="component" value="Unassembled WGS sequence"/>
</dbReference>
<keyword evidence="2" id="KW-0812">Transmembrane</keyword>
<keyword evidence="4" id="KW-1185">Reference proteome</keyword>
<dbReference type="RefSeq" id="WP_208154688.1">
    <property type="nucleotide sequence ID" value="NZ_JAGEVF010000009.1"/>
</dbReference>
<evidence type="ECO:0000256" key="1">
    <source>
        <dbReference type="SAM" id="Coils"/>
    </source>
</evidence>
<name>A0ABS3T3K9_9FLAO</name>
<evidence type="ECO:0000313" key="3">
    <source>
        <dbReference type="EMBL" id="MBO3117328.1"/>
    </source>
</evidence>
<evidence type="ECO:0000313" key="4">
    <source>
        <dbReference type="Proteomes" id="UP000676776"/>
    </source>
</evidence>
<comment type="caution">
    <text evidence="3">The sequence shown here is derived from an EMBL/GenBank/DDBJ whole genome shotgun (WGS) entry which is preliminary data.</text>
</comment>
<gene>
    <name evidence="3" type="ORF">J4050_11255</name>
</gene>
<keyword evidence="2" id="KW-1133">Transmembrane helix</keyword>
<feature type="coiled-coil region" evidence="1">
    <location>
        <begin position="162"/>
        <end position="204"/>
    </location>
</feature>
<keyword evidence="2" id="KW-0472">Membrane</keyword>
<proteinExistence type="predicted"/>
<dbReference type="EMBL" id="JAGEVF010000009">
    <property type="protein sequence ID" value="MBO3117328.1"/>
    <property type="molecule type" value="Genomic_DNA"/>
</dbReference>
<evidence type="ECO:0000256" key="2">
    <source>
        <dbReference type="SAM" id="Phobius"/>
    </source>
</evidence>
<feature type="transmembrane region" description="Helical" evidence="2">
    <location>
        <begin position="135"/>
        <end position="153"/>
    </location>
</feature>